<gene>
    <name evidence="1" type="ORF">XhyaCFBP1156_05675</name>
</gene>
<dbReference type="EMBL" id="MDEG01000003">
    <property type="protein sequence ID" value="PPU98866.1"/>
    <property type="molecule type" value="Genomic_DNA"/>
</dbReference>
<evidence type="ECO:0000313" key="2">
    <source>
        <dbReference type="Proteomes" id="UP000238261"/>
    </source>
</evidence>
<dbReference type="AlphaFoldDB" id="A0A2S7F0H9"/>
<keyword evidence="2" id="KW-1185">Reference proteome</keyword>
<name>A0A2S7F0H9_9XANT</name>
<proteinExistence type="predicted"/>
<evidence type="ECO:0000313" key="1">
    <source>
        <dbReference type="EMBL" id="PPU98866.1"/>
    </source>
</evidence>
<organism evidence="1 2">
    <name type="scientific">Xanthomonas hyacinthi</name>
    <dbReference type="NCBI Taxonomy" id="56455"/>
    <lineage>
        <taxon>Bacteria</taxon>
        <taxon>Pseudomonadati</taxon>
        <taxon>Pseudomonadota</taxon>
        <taxon>Gammaproteobacteria</taxon>
        <taxon>Lysobacterales</taxon>
        <taxon>Lysobacteraceae</taxon>
        <taxon>Xanthomonas</taxon>
    </lineage>
</organism>
<dbReference type="Proteomes" id="UP000238261">
    <property type="component" value="Unassembled WGS sequence"/>
</dbReference>
<accession>A0A2S7F0H9</accession>
<sequence>MGSPCRRACSASAFAPRFARHRLLRCAVYSPVQTACPERALPVAWRAFAGWPAAHRAAPPGHRIPVPSGRGKMQGKIEGCGTKVRTTPVCTWGWRGTRSIAAPCRESVQSLVGLGEIACMPRSYPLACPGATP</sequence>
<reference evidence="2" key="1">
    <citation type="submission" date="2016-08" db="EMBL/GenBank/DDBJ databases">
        <authorList>
            <person name="Merda D."/>
            <person name="Briand M."/>
            <person name="Taghouti G."/>
            <person name="Carrere S."/>
            <person name="Gouzy J."/>
            <person name="Portier P."/>
            <person name="Jacques M.-A."/>
            <person name="Fischer-Le Saux M."/>
        </authorList>
    </citation>
    <scope>NUCLEOTIDE SEQUENCE [LARGE SCALE GENOMIC DNA]</scope>
    <source>
        <strain evidence="2">CFBP1156</strain>
    </source>
</reference>
<protein>
    <submittedName>
        <fullName evidence="1">Uncharacterized protein</fullName>
    </submittedName>
</protein>
<comment type="caution">
    <text evidence="1">The sequence shown here is derived from an EMBL/GenBank/DDBJ whole genome shotgun (WGS) entry which is preliminary data.</text>
</comment>